<keyword evidence="2" id="KW-1185">Reference proteome</keyword>
<gene>
    <name evidence="1" type="ORF">HCN44_007076</name>
</gene>
<dbReference type="SUPFAM" id="SSF50814">
    <property type="entry name" value="Lipocalins"/>
    <property type="match status" value="1"/>
</dbReference>
<reference evidence="1 2" key="1">
    <citation type="submission" date="2020-08" db="EMBL/GenBank/DDBJ databases">
        <title>Aphidius gifuensis genome sequencing and assembly.</title>
        <authorList>
            <person name="Du Z."/>
        </authorList>
    </citation>
    <scope>NUCLEOTIDE SEQUENCE [LARGE SCALE GENOMIC DNA]</scope>
    <source>
        <strain evidence="1">YNYX2018</strain>
        <tissue evidence="1">Adults</tissue>
    </source>
</reference>
<accession>A0A834XL74</accession>
<dbReference type="Proteomes" id="UP000639338">
    <property type="component" value="Unassembled WGS sequence"/>
</dbReference>
<organism evidence="1 2">
    <name type="scientific">Aphidius gifuensis</name>
    <name type="common">Parasitoid wasp</name>
    <dbReference type="NCBI Taxonomy" id="684658"/>
    <lineage>
        <taxon>Eukaryota</taxon>
        <taxon>Metazoa</taxon>
        <taxon>Ecdysozoa</taxon>
        <taxon>Arthropoda</taxon>
        <taxon>Hexapoda</taxon>
        <taxon>Insecta</taxon>
        <taxon>Pterygota</taxon>
        <taxon>Neoptera</taxon>
        <taxon>Endopterygota</taxon>
        <taxon>Hymenoptera</taxon>
        <taxon>Apocrita</taxon>
        <taxon>Ichneumonoidea</taxon>
        <taxon>Braconidae</taxon>
        <taxon>Aphidiinae</taxon>
        <taxon>Aphidius</taxon>
    </lineage>
</organism>
<name>A0A834XL74_APHGI</name>
<dbReference type="OrthoDB" id="412780at2759"/>
<sequence>MVGIVGKYVYEKNEGFEEFMKKVAGTAGADLAKHVIQSKPTFEVGFADNKYTITVFNGDKSTVNTFELEKEFDEVLPHGATSKTVVTKNGDKFTFVSSFLEDNTLTRVYEFTTEGVTVHLSEKKFGGKAIRYYKRV</sequence>
<dbReference type="EMBL" id="JACMRX010000005">
    <property type="protein sequence ID" value="KAF7988766.1"/>
    <property type="molecule type" value="Genomic_DNA"/>
</dbReference>
<protein>
    <recommendedName>
        <fullName evidence="3">Fatty acid-binding protein</fullName>
    </recommendedName>
</protein>
<comment type="caution">
    <text evidence="1">The sequence shown here is derived from an EMBL/GenBank/DDBJ whole genome shotgun (WGS) entry which is preliminary data.</text>
</comment>
<proteinExistence type="predicted"/>
<dbReference type="InterPro" id="IPR012674">
    <property type="entry name" value="Calycin"/>
</dbReference>
<evidence type="ECO:0008006" key="3">
    <source>
        <dbReference type="Google" id="ProtNLM"/>
    </source>
</evidence>
<dbReference type="AlphaFoldDB" id="A0A834XL74"/>
<dbReference type="Gene3D" id="2.40.128.20">
    <property type="match status" value="1"/>
</dbReference>
<evidence type="ECO:0000313" key="1">
    <source>
        <dbReference type="EMBL" id="KAF7988766.1"/>
    </source>
</evidence>
<evidence type="ECO:0000313" key="2">
    <source>
        <dbReference type="Proteomes" id="UP000639338"/>
    </source>
</evidence>